<comment type="subcellular location">
    <subcellularLocation>
        <location evidence="1">Cell outer membrane</location>
        <topology evidence="1">Multi-pass membrane protein</topology>
    </subcellularLocation>
</comment>
<sequence length="719" mass="81623">MKAIWIIVIFLAPYYIFSQHTITGKITNEKGSPLLGASIIVSGTYDGTITNQKGVFKFKTQKVDSILLICQYIGFETQQIPYLINSDTLDLHIRMKEKFNELEAVVITAGSFEAGDKKKAVLLSALDMITTPGASGNVVNALQYLPGTSNNGESGKLFVRGGSSDESQTYIDGALVQNPYNASAPNTSVRSRFNPFMFEGNVFSTGGFSAEYGEALSSVLLLDTKGMQNEDQLDISILSIGLGLAGTKKWKKTAVTASVDYSNLTPYMKLVPQGIHWNKMPESIESAISFRKKTKKGLWKVYGNYSQTKFDLMDFNIDSQVEDKLNLANKNTYINTSYKGIIGKEWVMYLSGAFTNYIETININSNLFEETTNGLHFKSKFTHSFSKKFKLNTGAEVFTNNYNQQFKSTAANMNQEFSDQHLGSFIEFDWYLSKKLVTRFGGRFDHSTYLKHEKLSPRISMAYKISKNSQMSFAYGQFYQTPKNDFMLYSNKLTFELANHYLLNYSFTRNKRSLKIEAYCKPYKNLVKFNSALPFYDPAYYSNKGNGLAYGIDLFVRDKKTIKNGDYWISYSYLDTKRNYLNFPSTATPRFASKHNISVVYKHWVRKIRTLFGASFSYASPRFFNDPNEISFNCQQMRAYQSLNLNASFLYRENVIFYASATNVLGYKQSYGYEFANTPNEAGVYEKALITPPADRFFIIGCFITLSKTGDKNQLDKIQ</sequence>
<dbReference type="Pfam" id="PF13715">
    <property type="entry name" value="CarbopepD_reg_2"/>
    <property type="match status" value="1"/>
</dbReference>
<dbReference type="SUPFAM" id="SSF56935">
    <property type="entry name" value="Porins"/>
    <property type="match status" value="1"/>
</dbReference>
<evidence type="ECO:0000259" key="8">
    <source>
        <dbReference type="Pfam" id="PF07715"/>
    </source>
</evidence>
<keyword evidence="6" id="KW-0472">Membrane</keyword>
<evidence type="ECO:0000313" key="10">
    <source>
        <dbReference type="Proteomes" id="UP000249248"/>
    </source>
</evidence>
<keyword evidence="7" id="KW-0998">Cell outer membrane</keyword>
<dbReference type="OrthoDB" id="1075473at2"/>
<keyword evidence="2" id="KW-0813">Transport</keyword>
<dbReference type="InterPro" id="IPR037066">
    <property type="entry name" value="Plug_dom_sf"/>
</dbReference>
<dbReference type="Pfam" id="PF07715">
    <property type="entry name" value="Plug"/>
    <property type="match status" value="1"/>
</dbReference>
<dbReference type="AlphaFoldDB" id="A0A2W1NAR0"/>
<dbReference type="GO" id="GO:0009279">
    <property type="term" value="C:cell outer membrane"/>
    <property type="evidence" value="ECO:0007669"/>
    <property type="project" value="UniProtKB-SubCell"/>
</dbReference>
<keyword evidence="3" id="KW-1134">Transmembrane beta strand</keyword>
<dbReference type="EMBL" id="QKSB01000011">
    <property type="protein sequence ID" value="PZE16123.1"/>
    <property type="molecule type" value="Genomic_DNA"/>
</dbReference>
<dbReference type="InterPro" id="IPR036942">
    <property type="entry name" value="Beta-barrel_TonB_sf"/>
</dbReference>
<evidence type="ECO:0000256" key="2">
    <source>
        <dbReference type="ARBA" id="ARBA00022448"/>
    </source>
</evidence>
<evidence type="ECO:0000256" key="4">
    <source>
        <dbReference type="ARBA" id="ARBA00022692"/>
    </source>
</evidence>
<evidence type="ECO:0000256" key="3">
    <source>
        <dbReference type="ARBA" id="ARBA00022452"/>
    </source>
</evidence>
<evidence type="ECO:0000256" key="7">
    <source>
        <dbReference type="ARBA" id="ARBA00023237"/>
    </source>
</evidence>
<dbReference type="Gene3D" id="2.40.170.20">
    <property type="entry name" value="TonB-dependent receptor, beta-barrel domain"/>
    <property type="match status" value="1"/>
</dbReference>
<reference evidence="9 10" key="1">
    <citation type="submission" date="2018-06" db="EMBL/GenBank/DDBJ databases">
        <title>The draft genome sequence of Crocinitomix sp. SM1701.</title>
        <authorList>
            <person name="Zhang X."/>
        </authorList>
    </citation>
    <scope>NUCLEOTIDE SEQUENCE [LARGE SCALE GENOMIC DNA]</scope>
    <source>
        <strain evidence="9 10">SM1701</strain>
    </source>
</reference>
<feature type="domain" description="TonB-dependent receptor plug" evidence="8">
    <location>
        <begin position="135"/>
        <end position="214"/>
    </location>
</feature>
<evidence type="ECO:0000256" key="5">
    <source>
        <dbReference type="ARBA" id="ARBA00022729"/>
    </source>
</evidence>
<organism evidence="9 10">
    <name type="scientific">Putridiphycobacter roseus</name>
    <dbReference type="NCBI Taxonomy" id="2219161"/>
    <lineage>
        <taxon>Bacteria</taxon>
        <taxon>Pseudomonadati</taxon>
        <taxon>Bacteroidota</taxon>
        <taxon>Flavobacteriia</taxon>
        <taxon>Flavobacteriales</taxon>
        <taxon>Crocinitomicaceae</taxon>
        <taxon>Putridiphycobacter</taxon>
    </lineage>
</organism>
<dbReference type="GO" id="GO:0044718">
    <property type="term" value="P:siderophore transmembrane transport"/>
    <property type="evidence" value="ECO:0007669"/>
    <property type="project" value="TreeGrafter"/>
</dbReference>
<dbReference type="Proteomes" id="UP000249248">
    <property type="component" value="Unassembled WGS sequence"/>
</dbReference>
<keyword evidence="9" id="KW-0675">Receptor</keyword>
<keyword evidence="5" id="KW-0732">Signal</keyword>
<dbReference type="SUPFAM" id="SSF49464">
    <property type="entry name" value="Carboxypeptidase regulatory domain-like"/>
    <property type="match status" value="1"/>
</dbReference>
<dbReference type="RefSeq" id="WP_111064170.1">
    <property type="nucleotide sequence ID" value="NZ_JBHUCU010000005.1"/>
</dbReference>
<dbReference type="InterPro" id="IPR039426">
    <property type="entry name" value="TonB-dep_rcpt-like"/>
</dbReference>
<comment type="caution">
    <text evidence="9">The sequence shown here is derived from an EMBL/GenBank/DDBJ whole genome shotgun (WGS) entry which is preliminary data.</text>
</comment>
<dbReference type="GO" id="GO:0015344">
    <property type="term" value="F:siderophore uptake transmembrane transporter activity"/>
    <property type="evidence" value="ECO:0007669"/>
    <property type="project" value="TreeGrafter"/>
</dbReference>
<proteinExistence type="predicted"/>
<evidence type="ECO:0000256" key="6">
    <source>
        <dbReference type="ARBA" id="ARBA00023136"/>
    </source>
</evidence>
<accession>A0A2W1NAR0</accession>
<keyword evidence="4" id="KW-0812">Transmembrane</keyword>
<dbReference type="PANTHER" id="PTHR30069:SF29">
    <property type="entry name" value="HEMOGLOBIN AND HEMOGLOBIN-HAPTOGLOBIN-BINDING PROTEIN 1-RELATED"/>
    <property type="match status" value="1"/>
</dbReference>
<evidence type="ECO:0000256" key="1">
    <source>
        <dbReference type="ARBA" id="ARBA00004571"/>
    </source>
</evidence>
<dbReference type="Gene3D" id="2.170.130.10">
    <property type="entry name" value="TonB-dependent receptor, plug domain"/>
    <property type="match status" value="1"/>
</dbReference>
<evidence type="ECO:0000313" key="9">
    <source>
        <dbReference type="EMBL" id="PZE16123.1"/>
    </source>
</evidence>
<dbReference type="PANTHER" id="PTHR30069">
    <property type="entry name" value="TONB-DEPENDENT OUTER MEMBRANE RECEPTOR"/>
    <property type="match status" value="1"/>
</dbReference>
<dbReference type="InterPro" id="IPR008969">
    <property type="entry name" value="CarboxyPept-like_regulatory"/>
</dbReference>
<dbReference type="InterPro" id="IPR012910">
    <property type="entry name" value="Plug_dom"/>
</dbReference>
<gene>
    <name evidence="9" type="ORF">DNU06_14240</name>
</gene>
<name>A0A2W1NAR0_9FLAO</name>
<protein>
    <submittedName>
        <fullName evidence="9">TonB-dependent receptor</fullName>
    </submittedName>
</protein>
<keyword evidence="10" id="KW-1185">Reference proteome</keyword>